<evidence type="ECO:0000256" key="9">
    <source>
        <dbReference type="SAM" id="MobiDB-lite"/>
    </source>
</evidence>
<keyword evidence="13" id="KW-1185">Reference proteome</keyword>
<protein>
    <recommendedName>
        <fullName evidence="8">Regulator of SigK</fullName>
    </recommendedName>
    <alternativeName>
        <fullName evidence="7">Sigma-K anti-sigma factor RskA</fullName>
    </alternativeName>
</protein>
<gene>
    <name evidence="12" type="ORF">Mgrana_02896</name>
</gene>
<comment type="subcellular location">
    <subcellularLocation>
        <location evidence="2">Cell membrane</location>
    </subcellularLocation>
    <subcellularLocation>
        <location evidence="1">Membrane</location>
        <topology evidence="1">Single-pass membrane protein</topology>
    </subcellularLocation>
</comment>
<accession>A0A399F8H6</accession>
<evidence type="ECO:0000256" key="3">
    <source>
        <dbReference type="ARBA" id="ARBA00022475"/>
    </source>
</evidence>
<keyword evidence="6 10" id="KW-0472">Membrane</keyword>
<evidence type="ECO:0000259" key="11">
    <source>
        <dbReference type="Pfam" id="PF10099"/>
    </source>
</evidence>
<proteinExistence type="predicted"/>
<evidence type="ECO:0000256" key="8">
    <source>
        <dbReference type="ARBA" id="ARBA00030803"/>
    </source>
</evidence>
<dbReference type="AlphaFoldDB" id="A0A399F8H6"/>
<evidence type="ECO:0000313" key="13">
    <source>
        <dbReference type="Proteomes" id="UP000266178"/>
    </source>
</evidence>
<dbReference type="RefSeq" id="WP_119358336.1">
    <property type="nucleotide sequence ID" value="NZ_BJXM01000002.1"/>
</dbReference>
<feature type="compositionally biased region" description="Polar residues" evidence="9">
    <location>
        <begin position="210"/>
        <end position="223"/>
    </location>
</feature>
<dbReference type="GO" id="GO:0016989">
    <property type="term" value="F:sigma factor antagonist activity"/>
    <property type="evidence" value="ECO:0007669"/>
    <property type="project" value="TreeGrafter"/>
</dbReference>
<reference evidence="12 13" key="1">
    <citation type="submission" date="2018-08" db="EMBL/GenBank/DDBJ databases">
        <title>Meiothermus granaticius genome AF-68 sequencing project.</title>
        <authorList>
            <person name="Da Costa M.S."/>
            <person name="Albuquerque L."/>
            <person name="Raposo P."/>
            <person name="Froufe H.J.C."/>
            <person name="Barroso C.S."/>
            <person name="Egas C."/>
        </authorList>
    </citation>
    <scope>NUCLEOTIDE SEQUENCE [LARGE SCALE GENOMIC DNA]</scope>
    <source>
        <strain evidence="12 13">AF-68</strain>
    </source>
</reference>
<feature type="transmembrane region" description="Helical" evidence="10">
    <location>
        <begin position="95"/>
        <end position="122"/>
    </location>
</feature>
<feature type="domain" description="Anti-sigma K factor RskA C-terminal" evidence="11">
    <location>
        <begin position="102"/>
        <end position="215"/>
    </location>
</feature>
<dbReference type="InterPro" id="IPR051474">
    <property type="entry name" value="Anti-sigma-K/W_factor"/>
</dbReference>
<dbReference type="Pfam" id="PF10099">
    <property type="entry name" value="RskA_C"/>
    <property type="match status" value="1"/>
</dbReference>
<organism evidence="12 13">
    <name type="scientific">Meiothermus granaticius NBRC 107808</name>
    <dbReference type="NCBI Taxonomy" id="1227551"/>
    <lineage>
        <taxon>Bacteria</taxon>
        <taxon>Thermotogati</taxon>
        <taxon>Deinococcota</taxon>
        <taxon>Deinococci</taxon>
        <taxon>Thermales</taxon>
        <taxon>Thermaceae</taxon>
        <taxon>Meiothermus</taxon>
    </lineage>
</organism>
<dbReference type="PANTHER" id="PTHR37461:SF1">
    <property type="entry name" value="ANTI-SIGMA-K FACTOR RSKA"/>
    <property type="match status" value="1"/>
</dbReference>
<evidence type="ECO:0000256" key="2">
    <source>
        <dbReference type="ARBA" id="ARBA00004236"/>
    </source>
</evidence>
<dbReference type="Gene3D" id="1.10.10.1320">
    <property type="entry name" value="Anti-sigma factor, zinc-finger domain"/>
    <property type="match status" value="1"/>
</dbReference>
<evidence type="ECO:0000256" key="6">
    <source>
        <dbReference type="ARBA" id="ARBA00023136"/>
    </source>
</evidence>
<keyword evidence="5 10" id="KW-1133">Transmembrane helix</keyword>
<dbReference type="Proteomes" id="UP000266178">
    <property type="component" value="Unassembled WGS sequence"/>
</dbReference>
<keyword evidence="3" id="KW-1003">Cell membrane</keyword>
<dbReference type="GO" id="GO:0006417">
    <property type="term" value="P:regulation of translation"/>
    <property type="evidence" value="ECO:0007669"/>
    <property type="project" value="TreeGrafter"/>
</dbReference>
<dbReference type="GO" id="GO:0005886">
    <property type="term" value="C:plasma membrane"/>
    <property type="evidence" value="ECO:0007669"/>
    <property type="project" value="UniProtKB-SubCell"/>
</dbReference>
<dbReference type="InterPro" id="IPR018764">
    <property type="entry name" value="RskA_C"/>
</dbReference>
<dbReference type="EMBL" id="QWLB01000053">
    <property type="protein sequence ID" value="RIH91202.1"/>
    <property type="molecule type" value="Genomic_DNA"/>
</dbReference>
<dbReference type="PANTHER" id="PTHR37461">
    <property type="entry name" value="ANTI-SIGMA-K FACTOR RSKA"/>
    <property type="match status" value="1"/>
</dbReference>
<evidence type="ECO:0000256" key="10">
    <source>
        <dbReference type="SAM" id="Phobius"/>
    </source>
</evidence>
<name>A0A399F8H6_9DEIN</name>
<feature type="region of interest" description="Disordered" evidence="9">
    <location>
        <begin position="204"/>
        <end position="223"/>
    </location>
</feature>
<sequence>MRLEEARELLPLYALDALSPQEERELEAALRLYPQLQTELNALQNTVAGLVTGLPAEEVPEGFEDRVMARLPHRPRGSEPKEAPRPTAPLTRRGFLHWLTPALAAALLVGLVWTGSAAWGWVQALGHPDTRVVTLVNAQGQVVGRALVRPDRQTLLVVDLPPPAGGKVYQAWGLGAGPPIPLETFSRRVALLWLPPQATALAVSQEPAGGSSSPTQILALPQN</sequence>
<evidence type="ECO:0000256" key="7">
    <source>
        <dbReference type="ARBA" id="ARBA00029829"/>
    </source>
</evidence>
<evidence type="ECO:0000256" key="1">
    <source>
        <dbReference type="ARBA" id="ARBA00004167"/>
    </source>
</evidence>
<evidence type="ECO:0000313" key="12">
    <source>
        <dbReference type="EMBL" id="RIH91202.1"/>
    </source>
</evidence>
<comment type="caution">
    <text evidence="12">The sequence shown here is derived from an EMBL/GenBank/DDBJ whole genome shotgun (WGS) entry which is preliminary data.</text>
</comment>
<keyword evidence="4 10" id="KW-0812">Transmembrane</keyword>
<evidence type="ECO:0000256" key="4">
    <source>
        <dbReference type="ARBA" id="ARBA00022692"/>
    </source>
</evidence>
<evidence type="ECO:0000256" key="5">
    <source>
        <dbReference type="ARBA" id="ARBA00022989"/>
    </source>
</evidence>
<dbReference type="OrthoDB" id="26094at2"/>
<dbReference type="InterPro" id="IPR041916">
    <property type="entry name" value="Anti_sigma_zinc_sf"/>
</dbReference>